<name>A0A8H3UMK2_VENIN</name>
<feature type="compositionally biased region" description="Basic and acidic residues" evidence="1">
    <location>
        <begin position="1"/>
        <end position="12"/>
    </location>
</feature>
<feature type="region of interest" description="Disordered" evidence="1">
    <location>
        <begin position="51"/>
        <end position="81"/>
    </location>
</feature>
<evidence type="ECO:0000256" key="1">
    <source>
        <dbReference type="SAM" id="MobiDB-lite"/>
    </source>
</evidence>
<gene>
    <name evidence="2" type="ORF">EG328_005124</name>
</gene>
<evidence type="ECO:0000313" key="3">
    <source>
        <dbReference type="Proteomes" id="UP000447873"/>
    </source>
</evidence>
<reference evidence="2 3" key="1">
    <citation type="submission" date="2018-12" db="EMBL/GenBank/DDBJ databases">
        <title>Venturia inaequalis Genome Resource.</title>
        <authorList>
            <person name="Lichtner F.J."/>
        </authorList>
    </citation>
    <scope>NUCLEOTIDE SEQUENCE [LARGE SCALE GENOMIC DNA]</scope>
    <source>
        <strain evidence="2 3">120213</strain>
    </source>
</reference>
<dbReference type="EMBL" id="WNWS01000275">
    <property type="protein sequence ID" value="KAE9972253.1"/>
    <property type="molecule type" value="Genomic_DNA"/>
</dbReference>
<evidence type="ECO:0000313" key="2">
    <source>
        <dbReference type="EMBL" id="KAE9972253.1"/>
    </source>
</evidence>
<feature type="compositionally biased region" description="Basic and acidic residues" evidence="1">
    <location>
        <begin position="70"/>
        <end position="81"/>
    </location>
</feature>
<dbReference type="Proteomes" id="UP000447873">
    <property type="component" value="Unassembled WGS sequence"/>
</dbReference>
<protein>
    <submittedName>
        <fullName evidence="2">Uncharacterized protein</fullName>
    </submittedName>
</protein>
<dbReference type="AlphaFoldDB" id="A0A8H3UMK2"/>
<feature type="region of interest" description="Disordered" evidence="1">
    <location>
        <begin position="1"/>
        <end position="35"/>
    </location>
</feature>
<proteinExistence type="predicted"/>
<accession>A0A8H3UMK2</accession>
<sequence>MNNLEESEHGTDKSPAAADEPNASQESEGEEITSRSKFSNMIYNYLFKHKTGTDTADPNKPAPLTASDNTQKRSDRYPRPEMDLKLKYPLVDTKELEPVVLERYTTRVQQMSKRLSGSLRAAGRIGTMTFMRDLAEEIVGTDLRIREHVDKLYCELLGEIGQAFDEEHEQDQRWGPLETRPSLISQRINEEEDVEKTQIQTSEWHTQTLEYGPGEKARGKRRVV</sequence>
<organism evidence="2 3">
    <name type="scientific">Venturia inaequalis</name>
    <name type="common">Apple scab fungus</name>
    <dbReference type="NCBI Taxonomy" id="5025"/>
    <lineage>
        <taxon>Eukaryota</taxon>
        <taxon>Fungi</taxon>
        <taxon>Dikarya</taxon>
        <taxon>Ascomycota</taxon>
        <taxon>Pezizomycotina</taxon>
        <taxon>Dothideomycetes</taxon>
        <taxon>Pleosporomycetidae</taxon>
        <taxon>Venturiales</taxon>
        <taxon>Venturiaceae</taxon>
        <taxon>Venturia</taxon>
    </lineage>
</organism>
<comment type="caution">
    <text evidence="2">The sequence shown here is derived from an EMBL/GenBank/DDBJ whole genome shotgun (WGS) entry which is preliminary data.</text>
</comment>